<dbReference type="RefSeq" id="WP_088621032.1">
    <property type="nucleotide sequence ID" value="NZ_CP022129.1"/>
</dbReference>
<dbReference type="KEGG" id="mpsy:CEK71_20000"/>
<dbReference type="EMBL" id="CP022129">
    <property type="protein sequence ID" value="ASF48162.1"/>
    <property type="molecule type" value="Genomic_DNA"/>
</dbReference>
<name>A0A1Z4C3Q3_9GAMM</name>
<keyword evidence="1" id="KW-0175">Coiled coil</keyword>
<dbReference type="AlphaFoldDB" id="A0A1Z4C3Q3"/>
<evidence type="ECO:0000256" key="1">
    <source>
        <dbReference type="SAM" id="Coils"/>
    </source>
</evidence>
<dbReference type="Proteomes" id="UP000197019">
    <property type="component" value="Chromosome"/>
</dbReference>
<keyword evidence="4" id="KW-1185">Reference proteome</keyword>
<proteinExistence type="predicted"/>
<feature type="transmembrane region" description="Helical" evidence="2">
    <location>
        <begin position="12"/>
        <end position="28"/>
    </location>
</feature>
<gene>
    <name evidence="3" type="ORF">CEK71_20000</name>
</gene>
<accession>A0A1Z4C3Q3</accession>
<evidence type="ECO:0000313" key="4">
    <source>
        <dbReference type="Proteomes" id="UP000197019"/>
    </source>
</evidence>
<evidence type="ECO:0000313" key="3">
    <source>
        <dbReference type="EMBL" id="ASF48162.1"/>
    </source>
</evidence>
<feature type="coiled-coil region" evidence="1">
    <location>
        <begin position="73"/>
        <end position="107"/>
    </location>
</feature>
<evidence type="ECO:0000256" key="2">
    <source>
        <dbReference type="SAM" id="Phobius"/>
    </source>
</evidence>
<keyword evidence="2" id="KW-0812">Transmembrane</keyword>
<reference evidence="3 4" key="1">
    <citation type="submission" date="2017-06" db="EMBL/GenBank/DDBJ databases">
        <title>Genome Sequencing of the methanotroph Methylovulum psychrotolerants str. HV10-M2 isolated from a high-altitude environment.</title>
        <authorList>
            <person name="Mateos-Rivera A."/>
        </authorList>
    </citation>
    <scope>NUCLEOTIDE SEQUENCE [LARGE SCALE GENOMIC DNA]</scope>
    <source>
        <strain evidence="3 4">HV10_M2</strain>
    </source>
</reference>
<keyword evidence="2" id="KW-1133">Transmembrane helix</keyword>
<sequence>MLWNPIPPENAQAGLAIGLGLPTLWLLFKRLVLTAKNNDADIATAQSYTTVIEQLRSEVDRLHSSNKTLFESLQTMMDENQKLSGLVAELRADKTELEQRMQSLEAVIEGLRG</sequence>
<dbReference type="Gene3D" id="1.20.5.340">
    <property type="match status" value="1"/>
</dbReference>
<keyword evidence="2" id="KW-0472">Membrane</keyword>
<protein>
    <submittedName>
        <fullName evidence="3">Uncharacterized protein</fullName>
    </submittedName>
</protein>
<organism evidence="3 4">
    <name type="scientific">Methylovulum psychrotolerans</name>
    <dbReference type="NCBI Taxonomy" id="1704499"/>
    <lineage>
        <taxon>Bacteria</taxon>
        <taxon>Pseudomonadati</taxon>
        <taxon>Pseudomonadota</taxon>
        <taxon>Gammaproteobacteria</taxon>
        <taxon>Methylococcales</taxon>
        <taxon>Methylococcaceae</taxon>
        <taxon>Methylovulum</taxon>
    </lineage>
</organism>